<dbReference type="Pfam" id="PF00126">
    <property type="entry name" value="HTH_1"/>
    <property type="match status" value="1"/>
</dbReference>
<dbReference type="PANTHER" id="PTHR30419:SF2">
    <property type="entry name" value="LYSR FAMILY TRANSCRIPTIONAL REGULATOR"/>
    <property type="match status" value="1"/>
</dbReference>
<dbReference type="Gene3D" id="3.40.190.290">
    <property type="match status" value="1"/>
</dbReference>
<reference evidence="6 7" key="1">
    <citation type="submission" date="2018-12" db="EMBL/GenBank/DDBJ databases">
        <title>Mesorhizobium carbonis sp. nov., isolated from coal mine water.</title>
        <authorList>
            <person name="Xin W."/>
            <person name="Xu Z."/>
            <person name="Xiang F."/>
            <person name="Zhang J."/>
            <person name="Xi L."/>
            <person name="Liu J."/>
        </authorList>
    </citation>
    <scope>NUCLEOTIDE SEQUENCE [LARGE SCALE GENOMIC DNA]</scope>
    <source>
        <strain evidence="6 7">B2.3</strain>
    </source>
</reference>
<protein>
    <submittedName>
        <fullName evidence="6">LysR family transcriptional regulator</fullName>
    </submittedName>
</protein>
<comment type="similarity">
    <text evidence="1">Belongs to the LysR transcriptional regulatory family.</text>
</comment>
<evidence type="ECO:0000256" key="2">
    <source>
        <dbReference type="ARBA" id="ARBA00023015"/>
    </source>
</evidence>
<dbReference type="InterPro" id="IPR036390">
    <property type="entry name" value="WH_DNA-bd_sf"/>
</dbReference>
<dbReference type="Pfam" id="PF03466">
    <property type="entry name" value="LysR_substrate"/>
    <property type="match status" value="1"/>
</dbReference>
<organism evidence="6 7">
    <name type="scientific">Aquibium carbonis</name>
    <dbReference type="NCBI Taxonomy" id="2495581"/>
    <lineage>
        <taxon>Bacteria</taxon>
        <taxon>Pseudomonadati</taxon>
        <taxon>Pseudomonadota</taxon>
        <taxon>Alphaproteobacteria</taxon>
        <taxon>Hyphomicrobiales</taxon>
        <taxon>Phyllobacteriaceae</taxon>
        <taxon>Aquibium</taxon>
    </lineage>
</organism>
<dbReference type="OrthoDB" id="5297263at2"/>
<evidence type="ECO:0000313" key="6">
    <source>
        <dbReference type="EMBL" id="RST86769.1"/>
    </source>
</evidence>
<evidence type="ECO:0000313" key="7">
    <source>
        <dbReference type="Proteomes" id="UP000278398"/>
    </source>
</evidence>
<evidence type="ECO:0000256" key="3">
    <source>
        <dbReference type="ARBA" id="ARBA00023125"/>
    </source>
</evidence>
<dbReference type="GO" id="GO:0005829">
    <property type="term" value="C:cytosol"/>
    <property type="evidence" value="ECO:0007669"/>
    <property type="project" value="TreeGrafter"/>
</dbReference>
<dbReference type="InterPro" id="IPR036388">
    <property type="entry name" value="WH-like_DNA-bd_sf"/>
</dbReference>
<dbReference type="AlphaFoldDB" id="A0A429YZ78"/>
<dbReference type="SUPFAM" id="SSF46785">
    <property type="entry name" value="Winged helix' DNA-binding domain"/>
    <property type="match status" value="1"/>
</dbReference>
<proteinExistence type="inferred from homology"/>
<sequence>MDLFRSGLVSPRLHYFQLVARLGSVRQTAQVLNVAPSSISRVIKGLEDEIGTPLFERVRQRLKLTSAGELLLYHARQSTSELSRAWSEINDLRGLNRGALSVAVVESAARGLIPDALDAFWTKHPLITVDVRVASSQQACDAVADGECDVGIAFDIRVPRTVRRLATASLPVGVVAHPQSRFAGRTELKLFDLSGEQVILSDASLALGLSVNEAINRSIIDLTRRTRTNSIALMGDLARRNLGTALQTRLGVERELADGSLVFVPLRDPKVPPRRLMLLTRGEREMSEAASAFAAVLARAVEDLADR</sequence>
<comment type="caution">
    <text evidence="6">The sequence shown here is derived from an EMBL/GenBank/DDBJ whole genome shotgun (WGS) entry which is preliminary data.</text>
</comment>
<evidence type="ECO:0000256" key="1">
    <source>
        <dbReference type="ARBA" id="ARBA00009437"/>
    </source>
</evidence>
<dbReference type="RefSeq" id="WP_126699306.1">
    <property type="nucleotide sequence ID" value="NZ_RWKW01000031.1"/>
</dbReference>
<accession>A0A429YZ78</accession>
<dbReference type="InterPro" id="IPR050950">
    <property type="entry name" value="HTH-type_LysR_regulators"/>
</dbReference>
<dbReference type="Gene3D" id="1.10.10.10">
    <property type="entry name" value="Winged helix-like DNA-binding domain superfamily/Winged helix DNA-binding domain"/>
    <property type="match status" value="1"/>
</dbReference>
<dbReference type="InterPro" id="IPR000847">
    <property type="entry name" value="LysR_HTH_N"/>
</dbReference>
<dbReference type="GO" id="GO:0003700">
    <property type="term" value="F:DNA-binding transcription factor activity"/>
    <property type="evidence" value="ECO:0007669"/>
    <property type="project" value="InterPro"/>
</dbReference>
<evidence type="ECO:0000259" key="5">
    <source>
        <dbReference type="PROSITE" id="PS50931"/>
    </source>
</evidence>
<keyword evidence="2" id="KW-0805">Transcription regulation</keyword>
<dbReference type="SUPFAM" id="SSF53850">
    <property type="entry name" value="Periplasmic binding protein-like II"/>
    <property type="match status" value="1"/>
</dbReference>
<feature type="domain" description="HTH lysR-type" evidence="5">
    <location>
        <begin position="13"/>
        <end position="65"/>
    </location>
</feature>
<gene>
    <name evidence="6" type="ORF">EJC49_08665</name>
</gene>
<evidence type="ECO:0000256" key="4">
    <source>
        <dbReference type="ARBA" id="ARBA00023163"/>
    </source>
</evidence>
<dbReference type="Proteomes" id="UP000278398">
    <property type="component" value="Unassembled WGS sequence"/>
</dbReference>
<name>A0A429YZ78_9HYPH</name>
<keyword evidence="7" id="KW-1185">Reference proteome</keyword>
<keyword evidence="3" id="KW-0238">DNA-binding</keyword>
<dbReference type="PANTHER" id="PTHR30419">
    <property type="entry name" value="HTH-TYPE TRANSCRIPTIONAL REGULATOR YBHD"/>
    <property type="match status" value="1"/>
</dbReference>
<dbReference type="EMBL" id="RWKW01000031">
    <property type="protein sequence ID" value="RST86769.1"/>
    <property type="molecule type" value="Genomic_DNA"/>
</dbReference>
<dbReference type="InterPro" id="IPR005119">
    <property type="entry name" value="LysR_subst-bd"/>
</dbReference>
<dbReference type="PROSITE" id="PS50931">
    <property type="entry name" value="HTH_LYSR"/>
    <property type="match status" value="1"/>
</dbReference>
<keyword evidence="4" id="KW-0804">Transcription</keyword>
<dbReference type="GO" id="GO:0003677">
    <property type="term" value="F:DNA binding"/>
    <property type="evidence" value="ECO:0007669"/>
    <property type="project" value="UniProtKB-KW"/>
</dbReference>